<dbReference type="PANTHER" id="PTHR44846:SF1">
    <property type="entry name" value="MANNOSYL-D-GLYCERATE TRANSPORT_METABOLISM SYSTEM REPRESSOR MNGR-RELATED"/>
    <property type="match status" value="1"/>
</dbReference>
<dbReference type="InterPro" id="IPR050679">
    <property type="entry name" value="Bact_HTH_transcr_reg"/>
</dbReference>
<keyword evidence="1" id="KW-0805">Transcription regulation</keyword>
<proteinExistence type="predicted"/>
<dbReference type="GO" id="GO:0003700">
    <property type="term" value="F:DNA-binding transcription factor activity"/>
    <property type="evidence" value="ECO:0007669"/>
    <property type="project" value="InterPro"/>
</dbReference>
<dbReference type="InterPro" id="IPR028978">
    <property type="entry name" value="Chorismate_lyase_/UTRA_dom_sf"/>
</dbReference>
<accession>A0A1Y3XL59</accession>
<evidence type="ECO:0000256" key="3">
    <source>
        <dbReference type="ARBA" id="ARBA00023163"/>
    </source>
</evidence>
<sequence>MSEAENRYAFTLQEQLRADLSRKIGDGIYKPGDRLPSESELVEAYGVSRVTVRAALGMLVDEGVLVKRRGKGTFVRPTTIVESALTSGSFTETCLEMGLEPATRILMTGEMPADPSIAALLGCTDKRLIEIRRLRMAGGTPVIVEHDYFPQRYRFLLGCALENRSLFEILKTEGGTVICGFEDSFSIGRADAQTAELLDVAEGDALLEVLETVYGRDPSDIVYVNRQLIASDRYRYVVRSRKA</sequence>
<dbReference type="OrthoDB" id="3174122at2"/>
<dbReference type="Proteomes" id="UP000195781">
    <property type="component" value="Unassembled WGS sequence"/>
</dbReference>
<dbReference type="GO" id="GO:0003677">
    <property type="term" value="F:DNA binding"/>
    <property type="evidence" value="ECO:0007669"/>
    <property type="project" value="UniProtKB-KW"/>
</dbReference>
<dbReference type="InterPro" id="IPR011663">
    <property type="entry name" value="UTRA"/>
</dbReference>
<evidence type="ECO:0000256" key="2">
    <source>
        <dbReference type="ARBA" id="ARBA00023125"/>
    </source>
</evidence>
<dbReference type="CDD" id="cd07377">
    <property type="entry name" value="WHTH_GntR"/>
    <property type="match status" value="1"/>
</dbReference>
<keyword evidence="2" id="KW-0238">DNA-binding</keyword>
<name>A0A1Y3XL59_9ACTN</name>
<dbReference type="Pfam" id="PF00392">
    <property type="entry name" value="GntR"/>
    <property type="match status" value="1"/>
</dbReference>
<dbReference type="SUPFAM" id="SSF46785">
    <property type="entry name" value="Winged helix' DNA-binding domain"/>
    <property type="match status" value="1"/>
</dbReference>
<dbReference type="AlphaFoldDB" id="A0A1Y3XL59"/>
<evidence type="ECO:0000313" key="5">
    <source>
        <dbReference type="EMBL" id="OUN85941.1"/>
    </source>
</evidence>
<dbReference type="EMBL" id="NFIE01000022">
    <property type="protein sequence ID" value="OUN85941.1"/>
    <property type="molecule type" value="Genomic_DNA"/>
</dbReference>
<dbReference type="Pfam" id="PF07702">
    <property type="entry name" value="UTRA"/>
    <property type="match status" value="1"/>
</dbReference>
<dbReference type="FunFam" id="1.10.10.10:FF:000079">
    <property type="entry name" value="GntR family transcriptional regulator"/>
    <property type="match status" value="1"/>
</dbReference>
<dbReference type="SUPFAM" id="SSF64288">
    <property type="entry name" value="Chorismate lyase-like"/>
    <property type="match status" value="1"/>
</dbReference>
<dbReference type="PANTHER" id="PTHR44846">
    <property type="entry name" value="MANNOSYL-D-GLYCERATE TRANSPORT/METABOLISM SYSTEM REPRESSOR MNGR-RELATED"/>
    <property type="match status" value="1"/>
</dbReference>
<dbReference type="PRINTS" id="PR00035">
    <property type="entry name" value="HTHGNTR"/>
</dbReference>
<reference evidence="6" key="1">
    <citation type="submission" date="2017-04" db="EMBL/GenBank/DDBJ databases">
        <title>Function of individual gut microbiota members based on whole genome sequencing of pure cultures obtained from chicken caecum.</title>
        <authorList>
            <person name="Medvecky M."/>
            <person name="Cejkova D."/>
            <person name="Polansky O."/>
            <person name="Karasova D."/>
            <person name="Kubasova T."/>
            <person name="Cizek A."/>
            <person name="Rychlik I."/>
        </authorList>
    </citation>
    <scope>NUCLEOTIDE SEQUENCE [LARGE SCALE GENOMIC DNA]</scope>
    <source>
        <strain evidence="6">An5</strain>
    </source>
</reference>
<evidence type="ECO:0000256" key="1">
    <source>
        <dbReference type="ARBA" id="ARBA00023015"/>
    </source>
</evidence>
<evidence type="ECO:0000313" key="6">
    <source>
        <dbReference type="Proteomes" id="UP000195781"/>
    </source>
</evidence>
<dbReference type="Gene3D" id="3.40.1410.10">
    <property type="entry name" value="Chorismate lyase-like"/>
    <property type="match status" value="1"/>
</dbReference>
<dbReference type="InterPro" id="IPR036388">
    <property type="entry name" value="WH-like_DNA-bd_sf"/>
</dbReference>
<gene>
    <name evidence="5" type="ORF">B5G02_08950</name>
</gene>
<dbReference type="SMART" id="SM00345">
    <property type="entry name" value="HTH_GNTR"/>
    <property type="match status" value="1"/>
</dbReference>
<dbReference type="PROSITE" id="PS50949">
    <property type="entry name" value="HTH_GNTR"/>
    <property type="match status" value="1"/>
</dbReference>
<evidence type="ECO:0000259" key="4">
    <source>
        <dbReference type="PROSITE" id="PS50949"/>
    </source>
</evidence>
<dbReference type="SMART" id="SM00866">
    <property type="entry name" value="UTRA"/>
    <property type="match status" value="1"/>
</dbReference>
<dbReference type="GO" id="GO:0045892">
    <property type="term" value="P:negative regulation of DNA-templated transcription"/>
    <property type="evidence" value="ECO:0007669"/>
    <property type="project" value="TreeGrafter"/>
</dbReference>
<dbReference type="Gene3D" id="1.10.10.10">
    <property type="entry name" value="Winged helix-like DNA-binding domain superfamily/Winged helix DNA-binding domain"/>
    <property type="match status" value="1"/>
</dbReference>
<protein>
    <recommendedName>
        <fullName evidence="4">HTH gntR-type domain-containing protein</fullName>
    </recommendedName>
</protein>
<dbReference type="RefSeq" id="WP_094335963.1">
    <property type="nucleotide sequence ID" value="NZ_NFIE01000022.1"/>
</dbReference>
<feature type="domain" description="HTH gntR-type" evidence="4">
    <location>
        <begin position="10"/>
        <end position="78"/>
    </location>
</feature>
<dbReference type="InterPro" id="IPR036390">
    <property type="entry name" value="WH_DNA-bd_sf"/>
</dbReference>
<dbReference type="InterPro" id="IPR000524">
    <property type="entry name" value="Tscrpt_reg_HTH_GntR"/>
</dbReference>
<keyword evidence="3" id="KW-0804">Transcription</keyword>
<comment type="caution">
    <text evidence="5">The sequence shown here is derived from an EMBL/GenBank/DDBJ whole genome shotgun (WGS) entry which is preliminary data.</text>
</comment>
<organism evidence="5 6">
    <name type="scientific">[Collinsella] massiliensis</name>
    <dbReference type="NCBI Taxonomy" id="1232426"/>
    <lineage>
        <taxon>Bacteria</taxon>
        <taxon>Bacillati</taxon>
        <taxon>Actinomycetota</taxon>
        <taxon>Coriobacteriia</taxon>
        <taxon>Coriobacteriales</taxon>
        <taxon>Coriobacteriaceae</taxon>
        <taxon>Enorma</taxon>
    </lineage>
</organism>
<keyword evidence="6" id="KW-1185">Reference proteome</keyword>